<dbReference type="EMBL" id="ADKX01000043">
    <property type="protein sequence ID" value="EFW03798.1"/>
    <property type="molecule type" value="Genomic_DNA"/>
</dbReference>
<dbReference type="HOGENOM" id="CLU_097861_0_0_9"/>
<proteinExistence type="predicted"/>
<feature type="domain" description="RDD" evidence="7">
    <location>
        <begin position="20"/>
        <end position="183"/>
    </location>
</feature>
<keyword evidence="9" id="KW-1185">Reference proteome</keyword>
<keyword evidence="5 6" id="KW-0472">Membrane</keyword>
<dbReference type="InterPro" id="IPR010432">
    <property type="entry name" value="RDD"/>
</dbReference>
<feature type="transmembrane region" description="Helical" evidence="6">
    <location>
        <begin position="64"/>
        <end position="87"/>
    </location>
</feature>
<feature type="transmembrane region" description="Helical" evidence="6">
    <location>
        <begin position="143"/>
        <end position="170"/>
    </location>
</feature>
<evidence type="ECO:0000313" key="8">
    <source>
        <dbReference type="EMBL" id="EFW03798.1"/>
    </source>
</evidence>
<sequence length="189" mass="21758">MTKKKTMMTNKYDIIEVRMCRFFAMVIDWYLTNMLAVIPITFYFRGDDYLQPYMFELNEYSFQIGLLLGIYAIIIGIVYYVVIPSFVWKGQTLGKKLCKIQVIDQNANELTLQTILKRELLGAVILEGGIIITATYIRKLLPLFGLASFVTPLKYIAYALTIVSIGYAYFQPMSQAFHDKIANTLVIKK</sequence>
<gene>
    <name evidence="8" type="ORF">HMPREF9488_02988</name>
</gene>
<dbReference type="eggNOG" id="ENOG502ZC7B">
    <property type="taxonomic scope" value="Bacteria"/>
</dbReference>
<dbReference type="GeneID" id="78230371"/>
<keyword evidence="4 6" id="KW-1133">Transmembrane helix</keyword>
<comment type="caution">
    <text evidence="8">The sequence shown here is derived from an EMBL/GenBank/DDBJ whole genome shotgun (WGS) entry which is preliminary data.</text>
</comment>
<keyword evidence="3 6" id="KW-0812">Transmembrane</keyword>
<evidence type="ECO:0000256" key="3">
    <source>
        <dbReference type="ARBA" id="ARBA00022692"/>
    </source>
</evidence>
<evidence type="ECO:0000256" key="4">
    <source>
        <dbReference type="ARBA" id="ARBA00022989"/>
    </source>
</evidence>
<evidence type="ECO:0000259" key="7">
    <source>
        <dbReference type="Pfam" id="PF06271"/>
    </source>
</evidence>
<dbReference type="InterPro" id="IPR051791">
    <property type="entry name" value="Pra-immunoreactive"/>
</dbReference>
<evidence type="ECO:0000256" key="2">
    <source>
        <dbReference type="ARBA" id="ARBA00022475"/>
    </source>
</evidence>
<comment type="subcellular location">
    <subcellularLocation>
        <location evidence="1">Cell membrane</location>
        <topology evidence="1">Multi-pass membrane protein</topology>
    </subcellularLocation>
</comment>
<dbReference type="STRING" id="100884.GCA_000269565_02558"/>
<feature type="transmembrane region" description="Helical" evidence="6">
    <location>
        <begin position="21"/>
        <end position="44"/>
    </location>
</feature>
<organism evidence="8 9">
    <name type="scientific">Coprobacillus cateniformis</name>
    <dbReference type="NCBI Taxonomy" id="100884"/>
    <lineage>
        <taxon>Bacteria</taxon>
        <taxon>Bacillati</taxon>
        <taxon>Bacillota</taxon>
        <taxon>Erysipelotrichia</taxon>
        <taxon>Erysipelotrichales</taxon>
        <taxon>Coprobacillaceae</taxon>
        <taxon>Coprobacillus</taxon>
    </lineage>
</organism>
<dbReference type="AlphaFoldDB" id="E7GDZ5"/>
<reference evidence="8 9" key="1">
    <citation type="submission" date="2010-12" db="EMBL/GenBank/DDBJ databases">
        <title>The Genome Sequence of Coprobacillus sp. strain 29_1.</title>
        <authorList>
            <consortium name="The Broad Institute Genome Sequencing Platform"/>
            <person name="Earl A."/>
            <person name="Ward D."/>
            <person name="Feldgarden M."/>
            <person name="Gevers D."/>
            <person name="Daigneault M."/>
            <person name="Sibley C.D."/>
            <person name="White A."/>
            <person name="Strauss J."/>
            <person name="Allen-Vercoe E."/>
            <person name="Young S.K."/>
            <person name="Zeng Q."/>
            <person name="Gargeya S."/>
            <person name="Fitzgerald M."/>
            <person name="Haas B."/>
            <person name="Abouelleil A."/>
            <person name="Alvarado L."/>
            <person name="Arachchi H.M."/>
            <person name="Berlin A."/>
            <person name="Brown A."/>
            <person name="Chapman S.B."/>
            <person name="Chen Z."/>
            <person name="Dunbar C."/>
            <person name="Freedman E."/>
            <person name="Gearin G."/>
            <person name="Gellesch M."/>
            <person name="Goldberg J."/>
            <person name="Griggs A."/>
            <person name="Gujja S."/>
            <person name="Heilman E."/>
            <person name="Heiman D."/>
            <person name="Howarth C."/>
            <person name="Larson L."/>
            <person name="Lui A."/>
            <person name="MacDonald P.J.P."/>
            <person name="Mehta T."/>
            <person name="Montmayeur A."/>
            <person name="Murphy C."/>
            <person name="Neiman D."/>
            <person name="Pearson M."/>
            <person name="Priest M."/>
            <person name="Roberts A."/>
            <person name="Saif S."/>
            <person name="Shea T."/>
            <person name="Shenoy N."/>
            <person name="Sisk P."/>
            <person name="Stolte C."/>
            <person name="Sykes S."/>
            <person name="White J."/>
            <person name="Yandava C."/>
            <person name="Nusbaum C."/>
            <person name="Birren B."/>
        </authorList>
    </citation>
    <scope>NUCLEOTIDE SEQUENCE [LARGE SCALE GENOMIC DNA]</scope>
    <source>
        <strain evidence="8 9">29_1</strain>
    </source>
</reference>
<protein>
    <recommendedName>
        <fullName evidence="7">RDD domain-containing protein</fullName>
    </recommendedName>
</protein>
<feature type="transmembrane region" description="Helical" evidence="6">
    <location>
        <begin position="120"/>
        <end position="137"/>
    </location>
</feature>
<dbReference type="OrthoDB" id="3183738at2"/>
<dbReference type="PANTHER" id="PTHR36115:SF6">
    <property type="entry name" value="PROLINE-RICH ANTIGEN HOMOLOG"/>
    <property type="match status" value="1"/>
</dbReference>
<dbReference type="RefSeq" id="WP_008790075.1">
    <property type="nucleotide sequence ID" value="NZ_AKCB01000001.1"/>
</dbReference>
<accession>E7GDZ5</accession>
<dbReference type="Pfam" id="PF06271">
    <property type="entry name" value="RDD"/>
    <property type="match status" value="1"/>
</dbReference>
<evidence type="ECO:0000256" key="6">
    <source>
        <dbReference type="SAM" id="Phobius"/>
    </source>
</evidence>
<keyword evidence="2" id="KW-1003">Cell membrane</keyword>
<evidence type="ECO:0000256" key="5">
    <source>
        <dbReference type="ARBA" id="ARBA00023136"/>
    </source>
</evidence>
<name>E7GDZ5_9FIRM</name>
<dbReference type="Proteomes" id="UP000003157">
    <property type="component" value="Unassembled WGS sequence"/>
</dbReference>
<dbReference type="PANTHER" id="PTHR36115">
    <property type="entry name" value="PROLINE-RICH ANTIGEN HOMOLOG-RELATED"/>
    <property type="match status" value="1"/>
</dbReference>
<dbReference type="GO" id="GO:0005886">
    <property type="term" value="C:plasma membrane"/>
    <property type="evidence" value="ECO:0007669"/>
    <property type="project" value="UniProtKB-SubCell"/>
</dbReference>
<evidence type="ECO:0000256" key="1">
    <source>
        <dbReference type="ARBA" id="ARBA00004651"/>
    </source>
</evidence>
<evidence type="ECO:0000313" key="9">
    <source>
        <dbReference type="Proteomes" id="UP000003157"/>
    </source>
</evidence>